<dbReference type="InterPro" id="IPR036278">
    <property type="entry name" value="Sialidase_sf"/>
</dbReference>
<feature type="domain" description="Sialidase" evidence="1">
    <location>
        <begin position="58"/>
        <end position="341"/>
    </location>
</feature>
<reference evidence="2" key="2">
    <citation type="journal article" date="2021" name="PeerJ">
        <title>Extensive microbial diversity within the chicken gut microbiome revealed by metagenomics and culture.</title>
        <authorList>
            <person name="Gilroy R."/>
            <person name="Ravi A."/>
            <person name="Getino M."/>
            <person name="Pursley I."/>
            <person name="Horton D.L."/>
            <person name="Alikhan N.F."/>
            <person name="Baker D."/>
            <person name="Gharbi K."/>
            <person name="Hall N."/>
            <person name="Watson M."/>
            <person name="Adriaenssens E.M."/>
            <person name="Foster-Nyarko E."/>
            <person name="Jarju S."/>
            <person name="Secka A."/>
            <person name="Antonio M."/>
            <person name="Oren A."/>
            <person name="Chaudhuri R.R."/>
            <person name="La Ragione R."/>
            <person name="Hildebrand F."/>
            <person name="Pallen M.J."/>
        </authorList>
    </citation>
    <scope>NUCLEOTIDE SEQUENCE</scope>
    <source>
        <strain evidence="2">21143</strain>
    </source>
</reference>
<accession>A0A9D1GD88</accession>
<dbReference type="EMBL" id="DVKT01000015">
    <property type="protein sequence ID" value="HIT38838.1"/>
    <property type="molecule type" value="Genomic_DNA"/>
</dbReference>
<proteinExistence type="predicted"/>
<dbReference type="InterPro" id="IPR011040">
    <property type="entry name" value="Sialidase"/>
</dbReference>
<dbReference type="Proteomes" id="UP000886722">
    <property type="component" value="Unassembled WGS sequence"/>
</dbReference>
<reference evidence="2" key="1">
    <citation type="submission" date="2020-10" db="EMBL/GenBank/DDBJ databases">
        <authorList>
            <person name="Gilroy R."/>
        </authorList>
    </citation>
    <scope>NUCLEOTIDE SEQUENCE</scope>
    <source>
        <strain evidence="2">21143</strain>
    </source>
</reference>
<dbReference type="PANTHER" id="PTHR43752">
    <property type="entry name" value="BNR/ASP-BOX REPEAT FAMILY PROTEIN"/>
    <property type="match status" value="1"/>
</dbReference>
<evidence type="ECO:0000259" key="1">
    <source>
        <dbReference type="Pfam" id="PF13088"/>
    </source>
</evidence>
<evidence type="ECO:0000313" key="3">
    <source>
        <dbReference type="Proteomes" id="UP000886722"/>
    </source>
</evidence>
<sequence length="385" mass="43327">MKNTFTLLHSVCMVVVLSLLSGCSSEEHREGIVLEEFLYEQADFPSCHSVTIVELENGDLLATYFGGTHERHPDVEIRLQRKTPGGQWSAPQSVATGIQNDTLRYPTWNPVIFQPDGGELMLYYKVGPSPKEWWGEYITSADNGYTWSSPRRLELPLLGPIKNKPIQLADGTLISGSSDERHGWRAHIERSTDKGHTWEFIGPLNDGKKIAAIQPAFLQHGGDTIQVLCRTNGKNGNNRIVQAWSYDAGKSWSEMTETTLPNNNSGIDAVTLRDGRHLLIYNHSTRNQENMGHKGRGVINLAVSRDGINWEAALVLDYIDQPEKQYSYPSMIQTTDGLVHIVYTWHRQRIKHVVVDPQKLETYPIIDGVWPTDKVPFVMSPVDAL</sequence>
<dbReference type="Pfam" id="PF13088">
    <property type="entry name" value="BNR_2"/>
    <property type="match status" value="1"/>
</dbReference>
<protein>
    <submittedName>
        <fullName evidence="2">Exo-alpha-sialidase</fullName>
    </submittedName>
</protein>
<comment type="caution">
    <text evidence="2">The sequence shown here is derived from an EMBL/GenBank/DDBJ whole genome shotgun (WGS) entry which is preliminary data.</text>
</comment>
<dbReference type="PANTHER" id="PTHR43752:SF2">
    <property type="entry name" value="BNR_ASP-BOX REPEAT FAMILY PROTEIN"/>
    <property type="match status" value="1"/>
</dbReference>
<name>A0A9D1GD88_9BACT</name>
<dbReference type="AlphaFoldDB" id="A0A9D1GD88"/>
<dbReference type="SUPFAM" id="SSF50939">
    <property type="entry name" value="Sialidases"/>
    <property type="match status" value="1"/>
</dbReference>
<evidence type="ECO:0000313" key="2">
    <source>
        <dbReference type="EMBL" id="HIT38838.1"/>
    </source>
</evidence>
<dbReference type="PROSITE" id="PS51257">
    <property type="entry name" value="PROKAR_LIPOPROTEIN"/>
    <property type="match status" value="1"/>
</dbReference>
<gene>
    <name evidence="2" type="ORF">IAD06_02185</name>
</gene>
<dbReference type="Gene3D" id="2.120.10.10">
    <property type="match status" value="1"/>
</dbReference>
<organism evidence="2 3">
    <name type="scientific">Candidatus Caccoplasma intestinavium</name>
    <dbReference type="NCBI Taxonomy" id="2840716"/>
    <lineage>
        <taxon>Bacteria</taxon>
        <taxon>Pseudomonadati</taxon>
        <taxon>Bacteroidota</taxon>
        <taxon>Bacteroidia</taxon>
        <taxon>Bacteroidales</taxon>
        <taxon>Bacteroidaceae</taxon>
        <taxon>Bacteroidaceae incertae sedis</taxon>
        <taxon>Candidatus Caccoplasma</taxon>
    </lineage>
</organism>
<dbReference type="CDD" id="cd15482">
    <property type="entry name" value="Sialidase_non-viral"/>
    <property type="match status" value="1"/>
</dbReference>